<comment type="function">
    <text evidence="12">Catalyzes the oxidation of L-aspartate to iminoaspartate.</text>
</comment>
<evidence type="ECO:0000313" key="16">
    <source>
        <dbReference type="EMBL" id="KKS70559.1"/>
    </source>
</evidence>
<dbReference type="SUPFAM" id="SSF56425">
    <property type="entry name" value="Succinate dehydrogenase/fumarate reductase flavoprotein, catalytic domain"/>
    <property type="match status" value="1"/>
</dbReference>
<feature type="coiled-coil region" evidence="13">
    <location>
        <begin position="429"/>
        <end position="456"/>
    </location>
</feature>
<dbReference type="InterPro" id="IPR003953">
    <property type="entry name" value="FAD-dep_OxRdtase_2_FAD-bd"/>
</dbReference>
<dbReference type="GO" id="GO:0008734">
    <property type="term" value="F:L-aspartate oxidase activity"/>
    <property type="evidence" value="ECO:0007669"/>
    <property type="project" value="UniProtKB-UniRule"/>
</dbReference>
<dbReference type="PANTHER" id="PTHR42716:SF2">
    <property type="entry name" value="L-ASPARTATE OXIDASE, CHLOROPLASTIC"/>
    <property type="match status" value="1"/>
</dbReference>
<dbReference type="Pfam" id="PF02910">
    <property type="entry name" value="Succ_DH_flav_C"/>
    <property type="match status" value="1"/>
</dbReference>
<dbReference type="InterPro" id="IPR015939">
    <property type="entry name" value="Fum_Rdtase/Succ_DH_flav-like_C"/>
</dbReference>
<dbReference type="Proteomes" id="UP000033867">
    <property type="component" value="Unassembled WGS sequence"/>
</dbReference>
<feature type="domain" description="FAD-dependent oxidoreductase 2 FAD-binding" evidence="14">
    <location>
        <begin position="4"/>
        <end position="371"/>
    </location>
</feature>
<evidence type="ECO:0000256" key="6">
    <source>
        <dbReference type="ARBA" id="ARBA00022642"/>
    </source>
</evidence>
<feature type="active site" description="Proton acceptor" evidence="11">
    <location>
        <position position="272"/>
    </location>
</feature>
<dbReference type="PATRIC" id="fig|1619052.3.peg.936"/>
<evidence type="ECO:0000256" key="8">
    <source>
        <dbReference type="ARBA" id="ARBA00023002"/>
    </source>
</evidence>
<dbReference type="EMBL" id="LCEK01000050">
    <property type="protein sequence ID" value="KKS70559.1"/>
    <property type="molecule type" value="Genomic_DNA"/>
</dbReference>
<keyword evidence="5 12" id="KW-0285">Flavoprotein</keyword>
<evidence type="ECO:0000313" key="17">
    <source>
        <dbReference type="Proteomes" id="UP000033867"/>
    </source>
</evidence>
<evidence type="ECO:0000256" key="1">
    <source>
        <dbReference type="ARBA" id="ARBA00001974"/>
    </source>
</evidence>
<evidence type="ECO:0000256" key="13">
    <source>
        <dbReference type="SAM" id="Coils"/>
    </source>
</evidence>
<dbReference type="InterPro" id="IPR037099">
    <property type="entry name" value="Fum_R/Succ_DH_flav-like_C_sf"/>
</dbReference>
<keyword evidence="6 12" id="KW-0662">Pyridine nucleotide biosynthesis</keyword>
<dbReference type="PANTHER" id="PTHR42716">
    <property type="entry name" value="L-ASPARTATE OXIDASE"/>
    <property type="match status" value="1"/>
</dbReference>
<organism evidence="16 17">
    <name type="scientific">Candidatus Magasanikbacteria bacterium GW2011_GWE2_42_7</name>
    <dbReference type="NCBI Taxonomy" id="1619052"/>
    <lineage>
        <taxon>Bacteria</taxon>
        <taxon>Candidatus Magasanikiibacteriota</taxon>
    </lineage>
</organism>
<dbReference type="NCBIfam" id="TIGR00551">
    <property type="entry name" value="nadB"/>
    <property type="match status" value="1"/>
</dbReference>
<dbReference type="Gene3D" id="3.50.50.60">
    <property type="entry name" value="FAD/NAD(P)-binding domain"/>
    <property type="match status" value="1"/>
</dbReference>
<comment type="pathway">
    <text evidence="2 12">Cofactor biosynthesis; NAD(+) biosynthesis; iminoaspartate from L-aspartate (oxidase route): step 1/1.</text>
</comment>
<evidence type="ECO:0000256" key="11">
    <source>
        <dbReference type="PIRSR" id="PIRSR000171-1"/>
    </source>
</evidence>
<dbReference type="EC" id="1.4.3.16" evidence="4 10"/>
<dbReference type="GO" id="GO:0009435">
    <property type="term" value="P:NAD+ biosynthetic process"/>
    <property type="evidence" value="ECO:0007669"/>
    <property type="project" value="UniProtKB-UniPathway"/>
</dbReference>
<dbReference type="InterPro" id="IPR036188">
    <property type="entry name" value="FAD/NAD-bd_sf"/>
</dbReference>
<dbReference type="InterPro" id="IPR027477">
    <property type="entry name" value="Succ_DH/fumarate_Rdtase_cat_sf"/>
</dbReference>
<evidence type="ECO:0000259" key="14">
    <source>
        <dbReference type="Pfam" id="PF00890"/>
    </source>
</evidence>
<dbReference type="SUPFAM" id="SSF46977">
    <property type="entry name" value="Succinate dehydrogenase/fumarate reductase flavoprotein C-terminal domain"/>
    <property type="match status" value="1"/>
</dbReference>
<dbReference type="UniPathway" id="UPA00253">
    <property type="reaction ID" value="UER00326"/>
</dbReference>
<dbReference type="GO" id="GO:0005737">
    <property type="term" value="C:cytoplasm"/>
    <property type="evidence" value="ECO:0007669"/>
    <property type="project" value="UniProtKB-SubCell"/>
</dbReference>
<dbReference type="PIRSF" id="PIRSF000171">
    <property type="entry name" value="SDHA_APRA_LASPO"/>
    <property type="match status" value="1"/>
</dbReference>
<dbReference type="PRINTS" id="PR00368">
    <property type="entry name" value="FADPNR"/>
</dbReference>
<evidence type="ECO:0000256" key="9">
    <source>
        <dbReference type="ARBA" id="ARBA00048305"/>
    </source>
</evidence>
<evidence type="ECO:0000256" key="7">
    <source>
        <dbReference type="ARBA" id="ARBA00022827"/>
    </source>
</evidence>
<dbReference type="Pfam" id="PF00890">
    <property type="entry name" value="FAD_binding_2"/>
    <property type="match status" value="1"/>
</dbReference>
<protein>
    <recommendedName>
        <fullName evidence="4 10">L-aspartate oxidase</fullName>
        <ecNumber evidence="4 10">1.4.3.16</ecNumber>
    </recommendedName>
</protein>
<evidence type="ECO:0000256" key="5">
    <source>
        <dbReference type="ARBA" id="ARBA00022630"/>
    </source>
</evidence>
<name>A0A0G1BBG7_9BACT</name>
<reference evidence="16 17" key="1">
    <citation type="journal article" date="2015" name="Nature">
        <title>rRNA introns, odd ribosomes, and small enigmatic genomes across a large radiation of phyla.</title>
        <authorList>
            <person name="Brown C.T."/>
            <person name="Hug L.A."/>
            <person name="Thomas B.C."/>
            <person name="Sharon I."/>
            <person name="Castelle C.J."/>
            <person name="Singh A."/>
            <person name="Wilkins M.J."/>
            <person name="Williams K.H."/>
            <person name="Banfield J.F."/>
        </authorList>
    </citation>
    <scope>NUCLEOTIDE SEQUENCE [LARGE SCALE GENOMIC DNA]</scope>
</reference>
<evidence type="ECO:0000256" key="2">
    <source>
        <dbReference type="ARBA" id="ARBA00004950"/>
    </source>
</evidence>
<dbReference type="Gene3D" id="1.20.58.100">
    <property type="entry name" value="Fumarate reductase/succinate dehydrogenase flavoprotein-like, C-terminal domain"/>
    <property type="match status" value="1"/>
</dbReference>
<keyword evidence="7 12" id="KW-0274">FAD</keyword>
<keyword evidence="8 12" id="KW-0560">Oxidoreductase</keyword>
<comment type="catalytic activity">
    <reaction evidence="9">
        <text>L-aspartate + O2 = iminosuccinate + H2O2</text>
        <dbReference type="Rhea" id="RHEA:25876"/>
        <dbReference type="ChEBI" id="CHEBI:15379"/>
        <dbReference type="ChEBI" id="CHEBI:16240"/>
        <dbReference type="ChEBI" id="CHEBI:29991"/>
        <dbReference type="ChEBI" id="CHEBI:77875"/>
        <dbReference type="EC" id="1.4.3.16"/>
    </reaction>
    <physiologicalReaction direction="left-to-right" evidence="9">
        <dbReference type="Rhea" id="RHEA:25877"/>
    </physiologicalReaction>
</comment>
<accession>A0A0G1BBG7</accession>
<feature type="domain" description="Fumarate reductase/succinate dehydrogenase flavoprotein-like C-terminal" evidence="15">
    <location>
        <begin position="417"/>
        <end position="490"/>
    </location>
</feature>
<comment type="cofactor">
    <cofactor evidence="1 12">
        <name>FAD</name>
        <dbReference type="ChEBI" id="CHEBI:57692"/>
    </cofactor>
</comment>
<dbReference type="Gene3D" id="3.90.700.10">
    <property type="entry name" value="Succinate dehydrogenase/fumarate reductase flavoprotein, catalytic domain"/>
    <property type="match status" value="1"/>
</dbReference>
<comment type="similarity">
    <text evidence="3 12">Belongs to the FAD-dependent oxidoreductase 2 family. NadB subfamily.</text>
</comment>
<dbReference type="InterPro" id="IPR005288">
    <property type="entry name" value="NadB"/>
</dbReference>
<evidence type="ECO:0000256" key="12">
    <source>
        <dbReference type="RuleBase" id="RU362049"/>
    </source>
</evidence>
<dbReference type="AlphaFoldDB" id="A0A0G1BBG7"/>
<comment type="subcellular location">
    <subcellularLocation>
        <location evidence="12">Cytoplasm</location>
    </subcellularLocation>
</comment>
<evidence type="ECO:0000259" key="15">
    <source>
        <dbReference type="Pfam" id="PF02910"/>
    </source>
</evidence>
<dbReference type="FunFam" id="3.90.700.10:FF:000002">
    <property type="entry name" value="L-aspartate oxidase"/>
    <property type="match status" value="1"/>
</dbReference>
<proteinExistence type="inferred from homology"/>
<evidence type="ECO:0000256" key="3">
    <source>
        <dbReference type="ARBA" id="ARBA00008562"/>
    </source>
</evidence>
<evidence type="ECO:0000256" key="10">
    <source>
        <dbReference type="NCBIfam" id="TIGR00551"/>
    </source>
</evidence>
<keyword evidence="13" id="KW-0175">Coiled coil</keyword>
<sequence length="492" mass="54351">MIYDFLVIGSGISGLNFSLDSAEHGTVAIVTKKELMESNSNYAQGGIAAVLDAHDSFDAHIADTLTAGCFLNDVEAVKLMVTQAPAQIQKLIDIGVGFNRKKEDLSLTQEGGHSARRIAHAHDATGKEIERALIFQVRQHKNIHIFESHLAIDLIVKNNACQGAIVLDTEKKHIEPFLAKATILASGGAGQVYERNCNPRVATGDGIAMAARAGAEIRDMEFIQFHPTALALEGKPTFLLSETIRGEGAILVNAKGERFMESQHELKELAPRDIVARAIYEEMKYGPVYLDITHRESAYIKARFPYIYDQLWWYGIKMDKDRIPVAPAAHYTCGGVHTDLHGQTNIPGLFAFGEVAHTGVHGANRLASNSLLECMVFSEQTVPTAVAYVQHVGSVEHVEIDSSNTIYTETNVRDIKKEIQQIMWEHVGIIRHKNELNDTLQKLQAIQDTLNTLQKNGRDEMLIETKNLADVAILITKAAIERKESIGCHFIV</sequence>
<evidence type="ECO:0000256" key="4">
    <source>
        <dbReference type="ARBA" id="ARBA00012173"/>
    </source>
</evidence>
<dbReference type="SUPFAM" id="SSF51905">
    <property type="entry name" value="FAD/NAD(P)-binding domain"/>
    <property type="match status" value="1"/>
</dbReference>
<gene>
    <name evidence="16" type="ORF">UV42_C0050G0011</name>
</gene>
<comment type="caution">
    <text evidence="16">The sequence shown here is derived from an EMBL/GenBank/DDBJ whole genome shotgun (WGS) entry which is preliminary data.</text>
</comment>